<evidence type="ECO:0000313" key="11">
    <source>
        <dbReference type="EMBL" id="CAG9762909.1"/>
    </source>
</evidence>
<dbReference type="SMART" id="SM00382">
    <property type="entry name" value="AAA"/>
    <property type="match status" value="1"/>
</dbReference>
<keyword evidence="7 9" id="KW-1133">Transmembrane helix</keyword>
<dbReference type="PROSITE" id="PS00211">
    <property type="entry name" value="ABC_TRANSPORTER_1"/>
    <property type="match status" value="1"/>
</dbReference>
<evidence type="ECO:0000256" key="7">
    <source>
        <dbReference type="ARBA" id="ARBA00022989"/>
    </source>
</evidence>
<dbReference type="EMBL" id="OU892288">
    <property type="protein sequence ID" value="CAG9762909.1"/>
    <property type="molecule type" value="Genomic_DNA"/>
</dbReference>
<dbReference type="PROSITE" id="PS50893">
    <property type="entry name" value="ABC_TRANSPORTER_2"/>
    <property type="match status" value="1"/>
</dbReference>
<keyword evidence="6" id="KW-0067">ATP-binding</keyword>
<dbReference type="OrthoDB" id="66620at2759"/>
<dbReference type="PANTHER" id="PTHR48041:SF105">
    <property type="entry name" value="FI02074P"/>
    <property type="match status" value="1"/>
</dbReference>
<gene>
    <name evidence="11" type="ORF">CEUTPL_LOCUS3580</name>
</gene>
<dbReference type="Pfam" id="PF19055">
    <property type="entry name" value="ABC2_membrane_7"/>
    <property type="match status" value="1"/>
</dbReference>
<proteinExistence type="inferred from homology"/>
<evidence type="ECO:0000259" key="10">
    <source>
        <dbReference type="PROSITE" id="PS50893"/>
    </source>
</evidence>
<feature type="transmembrane region" description="Helical" evidence="9">
    <location>
        <begin position="591"/>
        <end position="611"/>
    </location>
</feature>
<dbReference type="InterPro" id="IPR050352">
    <property type="entry name" value="ABCG_transporters"/>
</dbReference>
<dbReference type="Pfam" id="PF00005">
    <property type="entry name" value="ABC_tran"/>
    <property type="match status" value="1"/>
</dbReference>
<dbReference type="InterPro" id="IPR003593">
    <property type="entry name" value="AAA+_ATPase"/>
</dbReference>
<organism evidence="11 12">
    <name type="scientific">Ceutorhynchus assimilis</name>
    <name type="common">cabbage seed weevil</name>
    <dbReference type="NCBI Taxonomy" id="467358"/>
    <lineage>
        <taxon>Eukaryota</taxon>
        <taxon>Metazoa</taxon>
        <taxon>Ecdysozoa</taxon>
        <taxon>Arthropoda</taxon>
        <taxon>Hexapoda</taxon>
        <taxon>Insecta</taxon>
        <taxon>Pterygota</taxon>
        <taxon>Neoptera</taxon>
        <taxon>Endopterygota</taxon>
        <taxon>Coleoptera</taxon>
        <taxon>Polyphaga</taxon>
        <taxon>Cucujiformia</taxon>
        <taxon>Curculionidae</taxon>
        <taxon>Ceutorhynchinae</taxon>
        <taxon>Ceutorhynchus</taxon>
    </lineage>
</organism>
<evidence type="ECO:0000256" key="5">
    <source>
        <dbReference type="ARBA" id="ARBA00022741"/>
    </source>
</evidence>
<feature type="transmembrane region" description="Helical" evidence="9">
    <location>
        <begin position="395"/>
        <end position="418"/>
    </location>
</feature>
<dbReference type="FunFam" id="3.40.50.300:FF:002217">
    <property type="entry name" value="ATP-binding cassette sub-family G member 1"/>
    <property type="match status" value="1"/>
</dbReference>
<dbReference type="SUPFAM" id="SSF52540">
    <property type="entry name" value="P-loop containing nucleoside triphosphate hydrolases"/>
    <property type="match status" value="1"/>
</dbReference>
<dbReference type="InterPro" id="IPR003439">
    <property type="entry name" value="ABC_transporter-like_ATP-bd"/>
</dbReference>
<dbReference type="Pfam" id="PF01061">
    <property type="entry name" value="ABC2_membrane"/>
    <property type="match status" value="1"/>
</dbReference>
<comment type="similarity">
    <text evidence="2">Belongs to the ABC transporter superfamily. ABCG family. Eye pigment precursor importer (TC 3.A.1.204) subfamily.</text>
</comment>
<evidence type="ECO:0000256" key="1">
    <source>
        <dbReference type="ARBA" id="ARBA00004141"/>
    </source>
</evidence>
<keyword evidence="3" id="KW-0813">Transport</keyword>
<dbReference type="InterPro" id="IPR043926">
    <property type="entry name" value="ABCG_dom"/>
</dbReference>
<dbReference type="Proteomes" id="UP001152799">
    <property type="component" value="Chromosome 12"/>
</dbReference>
<feature type="domain" description="ABC transporter" evidence="10">
    <location>
        <begin position="28"/>
        <end position="268"/>
    </location>
</feature>
<evidence type="ECO:0000256" key="4">
    <source>
        <dbReference type="ARBA" id="ARBA00022692"/>
    </source>
</evidence>
<feature type="transmembrane region" description="Helical" evidence="9">
    <location>
        <begin position="475"/>
        <end position="495"/>
    </location>
</feature>
<dbReference type="GO" id="GO:0005886">
    <property type="term" value="C:plasma membrane"/>
    <property type="evidence" value="ECO:0007669"/>
    <property type="project" value="TreeGrafter"/>
</dbReference>
<dbReference type="InterPro" id="IPR013525">
    <property type="entry name" value="ABC2_TM"/>
</dbReference>
<protein>
    <recommendedName>
        <fullName evidence="10">ABC transporter domain-containing protein</fullName>
    </recommendedName>
</protein>
<dbReference type="GO" id="GO:0140359">
    <property type="term" value="F:ABC-type transporter activity"/>
    <property type="evidence" value="ECO:0007669"/>
    <property type="project" value="InterPro"/>
</dbReference>
<sequence length="635" mass="71819">MTEEVPATRYDLPLKQLNRIAKRPPVDIEFQDLVYSVRDSYTGTGWRQLLKSINGKFRSGELTAIMGPSGAGKSTLLNILAGYVTAGVKGMIKINDRPRQMKQFNKISAYIMQEDMIQPRLTVEESMMFAARLKLGPEIGQSAKEEVVLEVIQLLGLEKCYKTRSEFLSGGQRRRLAVALELVNNPPVIFLDEPTTGLDNVAIKQCIELLKKITKLDRTVICTIHQPPASLFQNFDQVYVLAKGNCVYNGSPEKLVPFLAQANFPCPSTYTPADYVIEIIQSHPESINLMTSIIQNGKTNMMIRKEEMLSTMGQEIVEIATVATSKDNSNPDQADIIFPLSVWGQLIILLSRTYLQMLRHRSVMLIQIIHHLCSGLLIGGIFFKLGNDASQTMAIFKYIISVNVFFMYTYVMVPVLVFPIEVKLMKREYFNRWYSLKAYYMAFTIASLPLMILCSIMFLVIVYFLTNQPLDLDRFLWFSALSIVVGLTSQGLGYFIGSIFSITNGSVVGSSALAPLLALACYGMGYRAAIEPVMKVIISFSYLRFGVVGLSTALFKNRELMNCPEDIVYCHYKNPEALLKDMGMLEEDYKIQFYIILAYLVLFRVLAYCSLKYRLTSELRNTIVFYAAKIVRQKE</sequence>
<dbReference type="PANTHER" id="PTHR48041">
    <property type="entry name" value="ABC TRANSPORTER G FAMILY MEMBER 28"/>
    <property type="match status" value="1"/>
</dbReference>
<feature type="transmembrane region" description="Helical" evidence="9">
    <location>
        <begin position="507"/>
        <end position="525"/>
    </location>
</feature>
<evidence type="ECO:0000256" key="6">
    <source>
        <dbReference type="ARBA" id="ARBA00022840"/>
    </source>
</evidence>
<dbReference type="CDD" id="cd03213">
    <property type="entry name" value="ABCG_EPDR"/>
    <property type="match status" value="1"/>
</dbReference>
<dbReference type="AlphaFoldDB" id="A0A9N9MIA8"/>
<dbReference type="GO" id="GO:0016887">
    <property type="term" value="F:ATP hydrolysis activity"/>
    <property type="evidence" value="ECO:0007669"/>
    <property type="project" value="InterPro"/>
</dbReference>
<evidence type="ECO:0000313" key="12">
    <source>
        <dbReference type="Proteomes" id="UP001152799"/>
    </source>
</evidence>
<dbReference type="InterPro" id="IPR017871">
    <property type="entry name" value="ABC_transporter-like_CS"/>
</dbReference>
<dbReference type="InterPro" id="IPR027417">
    <property type="entry name" value="P-loop_NTPase"/>
</dbReference>
<keyword evidence="5" id="KW-0547">Nucleotide-binding</keyword>
<evidence type="ECO:0000256" key="3">
    <source>
        <dbReference type="ARBA" id="ARBA00022448"/>
    </source>
</evidence>
<keyword evidence="12" id="KW-1185">Reference proteome</keyword>
<dbReference type="Gene3D" id="3.40.50.300">
    <property type="entry name" value="P-loop containing nucleotide triphosphate hydrolases"/>
    <property type="match status" value="1"/>
</dbReference>
<feature type="transmembrane region" description="Helical" evidence="9">
    <location>
        <begin position="362"/>
        <end position="383"/>
    </location>
</feature>
<evidence type="ECO:0000256" key="9">
    <source>
        <dbReference type="SAM" id="Phobius"/>
    </source>
</evidence>
<evidence type="ECO:0000256" key="2">
    <source>
        <dbReference type="ARBA" id="ARBA00005814"/>
    </source>
</evidence>
<keyword evidence="4 9" id="KW-0812">Transmembrane</keyword>
<keyword evidence="8 9" id="KW-0472">Membrane</keyword>
<feature type="transmembrane region" description="Helical" evidence="9">
    <location>
        <begin position="439"/>
        <end position="463"/>
    </location>
</feature>
<accession>A0A9N9MIA8</accession>
<evidence type="ECO:0000256" key="8">
    <source>
        <dbReference type="ARBA" id="ARBA00023136"/>
    </source>
</evidence>
<name>A0A9N9MIA8_9CUCU</name>
<reference evidence="11" key="1">
    <citation type="submission" date="2022-01" db="EMBL/GenBank/DDBJ databases">
        <authorList>
            <person name="King R."/>
        </authorList>
    </citation>
    <scope>NUCLEOTIDE SEQUENCE</scope>
</reference>
<comment type="subcellular location">
    <subcellularLocation>
        <location evidence="1">Membrane</location>
        <topology evidence="1">Multi-pass membrane protein</topology>
    </subcellularLocation>
</comment>
<dbReference type="GO" id="GO:0005524">
    <property type="term" value="F:ATP binding"/>
    <property type="evidence" value="ECO:0007669"/>
    <property type="project" value="UniProtKB-KW"/>
</dbReference>